<proteinExistence type="predicted"/>
<keyword evidence="2" id="KW-1185">Reference proteome</keyword>
<dbReference type="AlphaFoldDB" id="A0A2G5DD21"/>
<evidence type="ECO:0000313" key="1">
    <source>
        <dbReference type="EMBL" id="PIA41429.1"/>
    </source>
</evidence>
<dbReference type="InParanoid" id="A0A2G5DD21"/>
<gene>
    <name evidence="1" type="ORF">AQUCO_02200087v1</name>
</gene>
<protein>
    <submittedName>
        <fullName evidence="1">Uncharacterized protein</fullName>
    </submittedName>
</protein>
<dbReference type="EMBL" id="KZ305039">
    <property type="protein sequence ID" value="PIA41429.1"/>
    <property type="molecule type" value="Genomic_DNA"/>
</dbReference>
<reference evidence="1 2" key="1">
    <citation type="submission" date="2017-09" db="EMBL/GenBank/DDBJ databases">
        <title>WGS assembly of Aquilegia coerulea Goldsmith.</title>
        <authorList>
            <person name="Hodges S."/>
            <person name="Kramer E."/>
            <person name="Nordborg M."/>
            <person name="Tomkins J."/>
            <person name="Borevitz J."/>
            <person name="Derieg N."/>
            <person name="Yan J."/>
            <person name="Mihaltcheva S."/>
            <person name="Hayes R.D."/>
            <person name="Rokhsar D."/>
        </authorList>
    </citation>
    <scope>NUCLEOTIDE SEQUENCE [LARGE SCALE GENOMIC DNA]</scope>
    <source>
        <strain evidence="2">cv. Goldsmith</strain>
    </source>
</reference>
<organism evidence="1 2">
    <name type="scientific">Aquilegia coerulea</name>
    <name type="common">Rocky mountain columbine</name>
    <dbReference type="NCBI Taxonomy" id="218851"/>
    <lineage>
        <taxon>Eukaryota</taxon>
        <taxon>Viridiplantae</taxon>
        <taxon>Streptophyta</taxon>
        <taxon>Embryophyta</taxon>
        <taxon>Tracheophyta</taxon>
        <taxon>Spermatophyta</taxon>
        <taxon>Magnoliopsida</taxon>
        <taxon>Ranunculales</taxon>
        <taxon>Ranunculaceae</taxon>
        <taxon>Thalictroideae</taxon>
        <taxon>Aquilegia</taxon>
    </lineage>
</organism>
<accession>A0A2G5DD21</accession>
<dbReference type="Proteomes" id="UP000230069">
    <property type="component" value="Unassembled WGS sequence"/>
</dbReference>
<name>A0A2G5DD21_AQUCA</name>
<sequence length="76" mass="8615">MQVVHYKLSSVRKLGYECPDPFAPTNSTCFEQRPFVGVGVTSCRLFTSKIGIVWDARCICLPALILRECHKKMPKL</sequence>
<evidence type="ECO:0000313" key="2">
    <source>
        <dbReference type="Proteomes" id="UP000230069"/>
    </source>
</evidence>